<protein>
    <submittedName>
        <fullName evidence="2">Uncharacterized protein</fullName>
    </submittedName>
</protein>
<feature type="compositionally biased region" description="Basic and acidic residues" evidence="1">
    <location>
        <begin position="39"/>
        <end position="56"/>
    </location>
</feature>
<accession>A0ABQ9AIC5</accession>
<dbReference type="Proteomes" id="UP001141253">
    <property type="component" value="Chromosome 15W"/>
</dbReference>
<proteinExistence type="predicted"/>
<evidence type="ECO:0000313" key="2">
    <source>
        <dbReference type="EMBL" id="KAJ6340211.1"/>
    </source>
</evidence>
<organism evidence="2 3">
    <name type="scientific">Salix suchowensis</name>
    <dbReference type="NCBI Taxonomy" id="1278906"/>
    <lineage>
        <taxon>Eukaryota</taxon>
        <taxon>Viridiplantae</taxon>
        <taxon>Streptophyta</taxon>
        <taxon>Embryophyta</taxon>
        <taxon>Tracheophyta</taxon>
        <taxon>Spermatophyta</taxon>
        <taxon>Magnoliopsida</taxon>
        <taxon>eudicotyledons</taxon>
        <taxon>Gunneridae</taxon>
        <taxon>Pentapetalae</taxon>
        <taxon>rosids</taxon>
        <taxon>fabids</taxon>
        <taxon>Malpighiales</taxon>
        <taxon>Salicaceae</taxon>
        <taxon>Saliceae</taxon>
        <taxon>Salix</taxon>
    </lineage>
</organism>
<evidence type="ECO:0000256" key="1">
    <source>
        <dbReference type="SAM" id="MobiDB-lite"/>
    </source>
</evidence>
<comment type="caution">
    <text evidence="2">The sequence shown here is derived from an EMBL/GenBank/DDBJ whole genome shotgun (WGS) entry which is preliminary data.</text>
</comment>
<evidence type="ECO:0000313" key="3">
    <source>
        <dbReference type="Proteomes" id="UP001141253"/>
    </source>
</evidence>
<keyword evidence="3" id="KW-1185">Reference proteome</keyword>
<feature type="region of interest" description="Disordered" evidence="1">
    <location>
        <begin position="1"/>
        <end position="69"/>
    </location>
</feature>
<gene>
    <name evidence="2" type="ORF">OIU77_008048</name>
</gene>
<sequence>MNSLQGADIKEFSPESSEVAPDFSDENKSLSFWGPRSTGKRDAREHGVAPRDEKLIHSPSSKSTHNGRHGLKPVKVEVVFYALFFYTSRMVINDLKNNIIVIMLGV</sequence>
<name>A0ABQ9AIC5_9ROSI</name>
<reference evidence="2" key="1">
    <citation type="submission" date="2022-10" db="EMBL/GenBank/DDBJ databases">
        <authorList>
            <person name="Hyden B.L."/>
            <person name="Feng K."/>
            <person name="Yates T."/>
            <person name="Jawdy S."/>
            <person name="Smart L.B."/>
            <person name="Muchero W."/>
        </authorList>
    </citation>
    <scope>NUCLEOTIDE SEQUENCE</scope>
    <source>
        <tissue evidence="2">Shoot tip</tissue>
    </source>
</reference>
<reference evidence="2" key="2">
    <citation type="journal article" date="2023" name="Int. J. Mol. Sci.">
        <title>De Novo Assembly and Annotation of 11 Diverse Shrub Willow (Salix) Genomes Reveals Novel Gene Organization in Sex-Linked Regions.</title>
        <authorList>
            <person name="Hyden B."/>
            <person name="Feng K."/>
            <person name="Yates T.B."/>
            <person name="Jawdy S."/>
            <person name="Cereghino C."/>
            <person name="Smart L.B."/>
            <person name="Muchero W."/>
        </authorList>
    </citation>
    <scope>NUCLEOTIDE SEQUENCE</scope>
    <source>
        <tissue evidence="2">Shoot tip</tissue>
    </source>
</reference>
<dbReference type="EMBL" id="JAPFFI010000020">
    <property type="protein sequence ID" value="KAJ6340211.1"/>
    <property type="molecule type" value="Genomic_DNA"/>
</dbReference>